<comment type="caution">
    <text evidence="2">The sequence shown here is derived from an EMBL/GenBank/DDBJ whole genome shotgun (WGS) entry which is preliminary data.</text>
</comment>
<proteinExistence type="predicted"/>
<feature type="region of interest" description="Disordered" evidence="1">
    <location>
        <begin position="13"/>
        <end position="45"/>
    </location>
</feature>
<accession>A0A3M8C759</accession>
<dbReference type="Proteomes" id="UP000282028">
    <property type="component" value="Unassembled WGS sequence"/>
</dbReference>
<evidence type="ECO:0000256" key="1">
    <source>
        <dbReference type="SAM" id="MobiDB-lite"/>
    </source>
</evidence>
<dbReference type="AlphaFoldDB" id="A0A3M8C759"/>
<keyword evidence="3" id="KW-1185">Reference proteome</keyword>
<organism evidence="2 3">
    <name type="scientific">Brevibacillus invocatus</name>
    <dbReference type="NCBI Taxonomy" id="173959"/>
    <lineage>
        <taxon>Bacteria</taxon>
        <taxon>Bacillati</taxon>
        <taxon>Bacillota</taxon>
        <taxon>Bacilli</taxon>
        <taxon>Bacillales</taxon>
        <taxon>Paenibacillaceae</taxon>
        <taxon>Brevibacillus</taxon>
    </lineage>
</organism>
<evidence type="ECO:0000313" key="3">
    <source>
        <dbReference type="Proteomes" id="UP000282028"/>
    </source>
</evidence>
<evidence type="ECO:0000313" key="2">
    <source>
        <dbReference type="EMBL" id="RNB71499.1"/>
    </source>
</evidence>
<feature type="compositionally biased region" description="Basic and acidic residues" evidence="1">
    <location>
        <begin position="23"/>
        <end position="32"/>
    </location>
</feature>
<gene>
    <name evidence="2" type="ORF">EDM52_14750</name>
</gene>
<name>A0A3M8C759_9BACL</name>
<dbReference type="EMBL" id="RHHR01000028">
    <property type="protein sequence ID" value="RNB71499.1"/>
    <property type="molecule type" value="Genomic_DNA"/>
</dbReference>
<protein>
    <submittedName>
        <fullName evidence="2">Uncharacterized protein</fullName>
    </submittedName>
</protein>
<sequence length="74" mass="8571">MMDKILSFQIEKGKMHAQPWHQSRGEMDRQSMEGDTSGYHVDQLNNRKKHSPLNIRLCFDFFGLFTSIVGGSVR</sequence>
<reference evidence="2 3" key="1">
    <citation type="submission" date="2018-10" db="EMBL/GenBank/DDBJ databases">
        <title>Phylogenomics of Brevibacillus.</title>
        <authorList>
            <person name="Dunlap C."/>
        </authorList>
    </citation>
    <scope>NUCLEOTIDE SEQUENCE [LARGE SCALE GENOMIC DNA]</scope>
    <source>
        <strain evidence="2 3">JCM 12215</strain>
    </source>
</reference>